<proteinExistence type="predicted"/>
<accession>K0R2D6</accession>
<evidence type="ECO:0000256" key="1">
    <source>
        <dbReference type="SAM" id="MobiDB-lite"/>
    </source>
</evidence>
<comment type="caution">
    <text evidence="2">The sequence shown here is derived from an EMBL/GenBank/DDBJ whole genome shotgun (WGS) entry which is preliminary data.</text>
</comment>
<organism evidence="2 3">
    <name type="scientific">Thalassiosira oceanica</name>
    <name type="common">Marine diatom</name>
    <dbReference type="NCBI Taxonomy" id="159749"/>
    <lineage>
        <taxon>Eukaryota</taxon>
        <taxon>Sar</taxon>
        <taxon>Stramenopiles</taxon>
        <taxon>Ochrophyta</taxon>
        <taxon>Bacillariophyta</taxon>
        <taxon>Coscinodiscophyceae</taxon>
        <taxon>Thalassiosirophycidae</taxon>
        <taxon>Thalassiosirales</taxon>
        <taxon>Thalassiosiraceae</taxon>
        <taxon>Thalassiosira</taxon>
    </lineage>
</organism>
<dbReference type="EMBL" id="AGNL01048597">
    <property type="protein sequence ID" value="EJK45329.1"/>
    <property type="molecule type" value="Genomic_DNA"/>
</dbReference>
<feature type="region of interest" description="Disordered" evidence="1">
    <location>
        <begin position="14"/>
        <end position="40"/>
    </location>
</feature>
<dbReference type="AlphaFoldDB" id="K0R2D6"/>
<keyword evidence="3" id="KW-1185">Reference proteome</keyword>
<evidence type="ECO:0000313" key="3">
    <source>
        <dbReference type="Proteomes" id="UP000266841"/>
    </source>
</evidence>
<sequence length="82" mass="8617">MWLATYGLWAASAPTSGVEQPAAQTSGELGGWSSSGSEGASEQAVRSRFLRECRVNLGHIQKNQQTLLLGALQNVQEAGLAS</sequence>
<gene>
    <name evidence="2" type="ORF">THAOC_36061</name>
</gene>
<feature type="compositionally biased region" description="Polar residues" evidence="1">
    <location>
        <begin position="14"/>
        <end position="25"/>
    </location>
</feature>
<protein>
    <submittedName>
        <fullName evidence="2">Uncharacterized protein</fullName>
    </submittedName>
</protein>
<feature type="compositionally biased region" description="Low complexity" evidence="1">
    <location>
        <begin position="31"/>
        <end position="40"/>
    </location>
</feature>
<dbReference type="Proteomes" id="UP000266841">
    <property type="component" value="Unassembled WGS sequence"/>
</dbReference>
<reference evidence="2 3" key="1">
    <citation type="journal article" date="2012" name="Genome Biol.">
        <title>Genome and low-iron response of an oceanic diatom adapted to chronic iron limitation.</title>
        <authorList>
            <person name="Lommer M."/>
            <person name="Specht M."/>
            <person name="Roy A.S."/>
            <person name="Kraemer L."/>
            <person name="Andreson R."/>
            <person name="Gutowska M.A."/>
            <person name="Wolf J."/>
            <person name="Bergner S.V."/>
            <person name="Schilhabel M.B."/>
            <person name="Klostermeier U.C."/>
            <person name="Beiko R.G."/>
            <person name="Rosenstiel P."/>
            <person name="Hippler M."/>
            <person name="Laroche J."/>
        </authorList>
    </citation>
    <scope>NUCLEOTIDE SEQUENCE [LARGE SCALE GENOMIC DNA]</scope>
    <source>
        <strain evidence="2 3">CCMP1005</strain>
    </source>
</reference>
<evidence type="ECO:0000313" key="2">
    <source>
        <dbReference type="EMBL" id="EJK45329.1"/>
    </source>
</evidence>
<name>K0R2D6_THAOC</name>